<gene>
    <name evidence="1" type="ORF">BELL_0645g00050</name>
</gene>
<evidence type="ECO:0000313" key="1">
    <source>
        <dbReference type="EMBL" id="TGO70931.1"/>
    </source>
</evidence>
<dbReference type="EMBL" id="PQXM01000643">
    <property type="protein sequence ID" value="TGO70931.1"/>
    <property type="molecule type" value="Genomic_DNA"/>
</dbReference>
<evidence type="ECO:0000313" key="2">
    <source>
        <dbReference type="Proteomes" id="UP000297229"/>
    </source>
</evidence>
<dbReference type="Proteomes" id="UP000297229">
    <property type="component" value="Unassembled WGS sequence"/>
</dbReference>
<reference evidence="1 2" key="1">
    <citation type="submission" date="2017-12" db="EMBL/GenBank/DDBJ databases">
        <title>Comparative genomics of Botrytis spp.</title>
        <authorList>
            <person name="Valero-Jimenez C.A."/>
            <person name="Tapia P."/>
            <person name="Veloso J."/>
            <person name="Silva-Moreno E."/>
            <person name="Staats M."/>
            <person name="Valdes J.H."/>
            <person name="Van Kan J.A.L."/>
        </authorList>
    </citation>
    <scope>NUCLEOTIDE SEQUENCE [LARGE SCALE GENOMIC DNA]</scope>
    <source>
        <strain evidence="1 2">Be9601</strain>
    </source>
</reference>
<comment type="caution">
    <text evidence="1">The sequence shown here is derived from an EMBL/GenBank/DDBJ whole genome shotgun (WGS) entry which is preliminary data.</text>
</comment>
<keyword evidence="2" id="KW-1185">Reference proteome</keyword>
<proteinExistence type="predicted"/>
<dbReference type="Gene3D" id="2.170.15.10">
    <property type="entry name" value="Proaerolysin, chain A, domain 3"/>
    <property type="match status" value="1"/>
</dbReference>
<accession>A0A4Z1JB33</accession>
<dbReference type="SUPFAM" id="SSF56973">
    <property type="entry name" value="Aerolisin/ETX pore-forming domain"/>
    <property type="match status" value="1"/>
</dbReference>
<protein>
    <submittedName>
        <fullName evidence="1">Uncharacterized protein</fullName>
    </submittedName>
</protein>
<name>A0A4Z1JB33_9HELO</name>
<dbReference type="AlphaFoldDB" id="A0A4Z1JB33"/>
<organism evidence="1 2">
    <name type="scientific">Botrytis elliptica</name>
    <dbReference type="NCBI Taxonomy" id="278938"/>
    <lineage>
        <taxon>Eukaryota</taxon>
        <taxon>Fungi</taxon>
        <taxon>Dikarya</taxon>
        <taxon>Ascomycota</taxon>
        <taxon>Pezizomycotina</taxon>
        <taxon>Leotiomycetes</taxon>
        <taxon>Helotiales</taxon>
        <taxon>Sclerotiniaceae</taxon>
        <taxon>Botrytis</taxon>
    </lineage>
</organism>
<dbReference type="Gene3D" id="2.60.20.10">
    <property type="entry name" value="Crystallins"/>
    <property type="match status" value="1"/>
</dbReference>
<sequence length="422" mass="46009">MVIILSLLTPPPRPSAPIPYQITSGTVALFQGAAWNSVRTDLIIDDYIPNQRHVVPASQYDQTSWILHNLPLGTVMTFLAAMKTSGPIADQSDAFTCIDLVGTGKIEAVNLIPTGINDQISMFFWRTVDLNMGAIELFDAFDFTGRCSTIFLSEWPADTVHSIMRWQLQDAISSIRWRTLKDRQTAVLFDGADGTGTAYSNIKGWGATKEVARLTDVRLNDAISSFKWQSIDPMKEIIEPVRIMASNSSDEGGLTSEIIGTNSSTEPQPVTVTLNNSTAQSVTIETSDQHVAGISTSFTQTATAGVEGVASTSTQWTVAVNYSYTRTDTTSKTQTKTVDLTISQTVNAPPMSSYVATLLVTIGQLPPTEYFTTAQRWYKDPVAGSQADPQNNGWYKRVEDVRLSLTGSLACRTLANIKATPL</sequence>